<protein>
    <submittedName>
        <fullName evidence="2">Uncharacterized protein</fullName>
    </submittedName>
</protein>
<accession>A0A344KZN4</accession>
<feature type="region of interest" description="Disordered" evidence="1">
    <location>
        <begin position="54"/>
        <end position="75"/>
    </location>
</feature>
<sequence length="248" mass="26791">MARRIIAFVLAGVLGLLVLVGAVRQLTRDTVRDVVLSESARLETLRQEFARLDQTLPPPGRAMGTSCRPGPRVSYSATESYRNPIDVVMRDRLADPLRAPGFYDFGRSTLADLVSMPLPGYRERDEDSDRVDDAEAEQLRRFLNAGTVVVLQFADLRPGTLAPGSSAFFTPGSVTVEALLVELGTGNVLCTARTPARNRGEMDFLASPASDRATSAQEKLAYDLRGQAATAIAAELASRGVGDFSFNV</sequence>
<dbReference type="Proteomes" id="UP000250434">
    <property type="component" value="Chromosome"/>
</dbReference>
<gene>
    <name evidence="2" type="ORF">A4R43_00950</name>
</gene>
<organism evidence="2 3">
    <name type="scientific">Amycolatopsis albispora</name>
    <dbReference type="NCBI Taxonomy" id="1804986"/>
    <lineage>
        <taxon>Bacteria</taxon>
        <taxon>Bacillati</taxon>
        <taxon>Actinomycetota</taxon>
        <taxon>Actinomycetes</taxon>
        <taxon>Pseudonocardiales</taxon>
        <taxon>Pseudonocardiaceae</taxon>
        <taxon>Amycolatopsis</taxon>
    </lineage>
</organism>
<dbReference type="KEGG" id="aab:A4R43_00950"/>
<reference evidence="2 3" key="1">
    <citation type="submission" date="2016-04" db="EMBL/GenBank/DDBJ databases">
        <title>Complete genome sequence and analysis of deep-sea sediment isolate, Amycolatopsis sp. WP1.</title>
        <authorList>
            <person name="Wang H."/>
            <person name="Chen S."/>
            <person name="Wu Q."/>
        </authorList>
    </citation>
    <scope>NUCLEOTIDE SEQUENCE [LARGE SCALE GENOMIC DNA]</scope>
    <source>
        <strain evidence="2 3">WP1</strain>
    </source>
</reference>
<dbReference type="EMBL" id="CP015163">
    <property type="protein sequence ID" value="AXB41258.1"/>
    <property type="molecule type" value="Genomic_DNA"/>
</dbReference>
<proteinExistence type="predicted"/>
<keyword evidence="3" id="KW-1185">Reference proteome</keyword>
<evidence type="ECO:0000313" key="3">
    <source>
        <dbReference type="Proteomes" id="UP000250434"/>
    </source>
</evidence>
<dbReference type="RefSeq" id="WP_113690546.1">
    <property type="nucleotide sequence ID" value="NZ_CP015163.1"/>
</dbReference>
<evidence type="ECO:0000256" key="1">
    <source>
        <dbReference type="SAM" id="MobiDB-lite"/>
    </source>
</evidence>
<dbReference type="AlphaFoldDB" id="A0A344KZN4"/>
<evidence type="ECO:0000313" key="2">
    <source>
        <dbReference type="EMBL" id="AXB41258.1"/>
    </source>
</evidence>
<name>A0A344KZN4_9PSEU</name>